<protein>
    <recommendedName>
        <fullName evidence="6">FAD-binding PCMH-type domain-containing protein</fullName>
    </recommendedName>
</protein>
<dbReference type="PANTHER" id="PTHR42973:SF39">
    <property type="entry name" value="FAD-BINDING PCMH-TYPE DOMAIN-CONTAINING PROTEIN"/>
    <property type="match status" value="1"/>
</dbReference>
<evidence type="ECO:0000313" key="8">
    <source>
        <dbReference type="Proteomes" id="UP001175227"/>
    </source>
</evidence>
<evidence type="ECO:0000256" key="2">
    <source>
        <dbReference type="ARBA" id="ARBA00005466"/>
    </source>
</evidence>
<gene>
    <name evidence="7" type="ORF">IW261DRAFT_1553593</name>
</gene>
<keyword evidence="5" id="KW-0560">Oxidoreductase</keyword>
<evidence type="ECO:0000256" key="5">
    <source>
        <dbReference type="ARBA" id="ARBA00023002"/>
    </source>
</evidence>
<dbReference type="PANTHER" id="PTHR42973">
    <property type="entry name" value="BINDING OXIDOREDUCTASE, PUTATIVE (AFU_ORTHOLOGUE AFUA_1G17690)-RELATED"/>
    <property type="match status" value="1"/>
</dbReference>
<dbReference type="GO" id="GO:0016491">
    <property type="term" value="F:oxidoreductase activity"/>
    <property type="evidence" value="ECO:0007669"/>
    <property type="project" value="UniProtKB-KW"/>
</dbReference>
<keyword evidence="4" id="KW-0274">FAD</keyword>
<dbReference type="InterPro" id="IPR016169">
    <property type="entry name" value="FAD-bd_PCMH_sub2"/>
</dbReference>
<accession>A0AA39NSM9</accession>
<name>A0AA39NSM9_9AGAR</name>
<comment type="similarity">
    <text evidence="2">Belongs to the oxygen-dependent FAD-linked oxidoreductase family.</text>
</comment>
<proteinExistence type="inferred from homology"/>
<keyword evidence="3" id="KW-0285">Flavoprotein</keyword>
<comment type="cofactor">
    <cofactor evidence="1">
        <name>FAD</name>
        <dbReference type="ChEBI" id="CHEBI:57692"/>
    </cofactor>
</comment>
<keyword evidence="8" id="KW-1185">Reference proteome</keyword>
<feature type="domain" description="FAD-binding PCMH-type" evidence="6">
    <location>
        <begin position="9"/>
        <end position="161"/>
    </location>
</feature>
<dbReference type="InterPro" id="IPR006094">
    <property type="entry name" value="Oxid_FAD_bind_N"/>
</dbReference>
<organism evidence="7 8">
    <name type="scientific">Armillaria novae-zelandiae</name>
    <dbReference type="NCBI Taxonomy" id="153914"/>
    <lineage>
        <taxon>Eukaryota</taxon>
        <taxon>Fungi</taxon>
        <taxon>Dikarya</taxon>
        <taxon>Basidiomycota</taxon>
        <taxon>Agaricomycotina</taxon>
        <taxon>Agaricomycetes</taxon>
        <taxon>Agaricomycetidae</taxon>
        <taxon>Agaricales</taxon>
        <taxon>Marasmiineae</taxon>
        <taxon>Physalacriaceae</taxon>
        <taxon>Armillaria</taxon>
    </lineage>
</organism>
<evidence type="ECO:0000256" key="3">
    <source>
        <dbReference type="ARBA" id="ARBA00022630"/>
    </source>
</evidence>
<reference evidence="7" key="1">
    <citation type="submission" date="2023-06" db="EMBL/GenBank/DDBJ databases">
        <authorList>
            <consortium name="Lawrence Berkeley National Laboratory"/>
            <person name="Ahrendt S."/>
            <person name="Sahu N."/>
            <person name="Indic B."/>
            <person name="Wong-Bajracharya J."/>
            <person name="Merenyi Z."/>
            <person name="Ke H.-M."/>
            <person name="Monk M."/>
            <person name="Kocsube S."/>
            <person name="Drula E."/>
            <person name="Lipzen A."/>
            <person name="Balint B."/>
            <person name="Henrissat B."/>
            <person name="Andreopoulos B."/>
            <person name="Martin F.M."/>
            <person name="Harder C.B."/>
            <person name="Rigling D."/>
            <person name="Ford K.L."/>
            <person name="Foster G.D."/>
            <person name="Pangilinan J."/>
            <person name="Papanicolaou A."/>
            <person name="Barry K."/>
            <person name="LaButti K."/>
            <person name="Viragh M."/>
            <person name="Koriabine M."/>
            <person name="Yan M."/>
            <person name="Riley R."/>
            <person name="Champramary S."/>
            <person name="Plett K.L."/>
            <person name="Tsai I.J."/>
            <person name="Slot J."/>
            <person name="Sipos G."/>
            <person name="Plett J."/>
            <person name="Nagy L.G."/>
            <person name="Grigoriev I.V."/>
        </authorList>
    </citation>
    <scope>NUCLEOTIDE SEQUENCE</scope>
    <source>
        <strain evidence="7">ICMP 16352</strain>
    </source>
</reference>
<dbReference type="SUPFAM" id="SSF56176">
    <property type="entry name" value="FAD-binding/transporter-associated domain-like"/>
    <property type="match status" value="1"/>
</dbReference>
<dbReference type="GO" id="GO:0071949">
    <property type="term" value="F:FAD binding"/>
    <property type="evidence" value="ECO:0007669"/>
    <property type="project" value="InterPro"/>
</dbReference>
<evidence type="ECO:0000256" key="1">
    <source>
        <dbReference type="ARBA" id="ARBA00001974"/>
    </source>
</evidence>
<comment type="caution">
    <text evidence="7">The sequence shown here is derived from an EMBL/GenBank/DDBJ whole genome shotgun (WGS) entry which is preliminary data.</text>
</comment>
<dbReference type="Gene3D" id="3.30.465.10">
    <property type="match status" value="1"/>
</dbReference>
<dbReference type="InterPro" id="IPR036318">
    <property type="entry name" value="FAD-bd_PCMH-like_sf"/>
</dbReference>
<dbReference type="EMBL" id="JAUEPR010000054">
    <property type="protein sequence ID" value="KAK0471122.1"/>
    <property type="molecule type" value="Genomic_DNA"/>
</dbReference>
<dbReference type="Proteomes" id="UP001175227">
    <property type="component" value="Unassembled WGS sequence"/>
</dbReference>
<evidence type="ECO:0000313" key="7">
    <source>
        <dbReference type="EMBL" id="KAK0471122.1"/>
    </source>
</evidence>
<dbReference type="InterPro" id="IPR050416">
    <property type="entry name" value="FAD-linked_Oxidoreductase"/>
</dbReference>
<dbReference type="Pfam" id="PF01565">
    <property type="entry name" value="FAD_binding_4"/>
    <property type="match status" value="1"/>
</dbReference>
<evidence type="ECO:0000256" key="4">
    <source>
        <dbReference type="ARBA" id="ARBA00022827"/>
    </source>
</evidence>
<evidence type="ECO:0000259" key="6">
    <source>
        <dbReference type="PROSITE" id="PS51387"/>
    </source>
</evidence>
<sequence length="161" mass="16664">MVSTDNLRFNFSPAAVTYPSTTEQVVAVVALGSSENLQIVARSGGHNYIANGLGGKNGAIVIDLSNMTRVDIDASSGTATIETGNRLRDVAFALNNQAMEAALTGRISFGTAGGGFGFASRMWGLTLDTVQSMTVVLANSTIVTASSTSIHWSMASVTSKP</sequence>
<dbReference type="InterPro" id="IPR016166">
    <property type="entry name" value="FAD-bd_PCMH"/>
</dbReference>
<dbReference type="AlphaFoldDB" id="A0AA39NSM9"/>
<dbReference type="PROSITE" id="PS51387">
    <property type="entry name" value="FAD_PCMH"/>
    <property type="match status" value="1"/>
</dbReference>